<dbReference type="EMBL" id="JJMM01000008">
    <property type="protein sequence ID" value="KDR95865.1"/>
    <property type="molecule type" value="Genomic_DNA"/>
</dbReference>
<keyword evidence="3" id="KW-1185">Reference proteome</keyword>
<name>A0A069RI94_PEPLI</name>
<feature type="region of interest" description="Disordered" evidence="1">
    <location>
        <begin position="21"/>
        <end position="58"/>
    </location>
</feature>
<dbReference type="STRING" id="1121324.CLIT_8c00340"/>
<evidence type="ECO:0000313" key="2">
    <source>
        <dbReference type="EMBL" id="KDR95865.1"/>
    </source>
</evidence>
<dbReference type="Proteomes" id="UP000027946">
    <property type="component" value="Unassembled WGS sequence"/>
</dbReference>
<protein>
    <submittedName>
        <fullName evidence="2">Uncharacterized protein</fullName>
    </submittedName>
</protein>
<reference evidence="2 3" key="1">
    <citation type="submission" date="2014-03" db="EMBL/GenBank/DDBJ databases">
        <title>Genome sequence of Clostridium litorale W6, DSM 5388.</title>
        <authorList>
            <person name="Poehlein A."/>
            <person name="Jagirdar A."/>
            <person name="Khonsari B."/>
            <person name="Chibani C.M."/>
            <person name="Gutierrez Gutierrez D.A."/>
            <person name="Davydova E."/>
            <person name="Alghaithi H.S."/>
            <person name="Nair K.P."/>
            <person name="Dhamotharan K."/>
            <person name="Chandran L."/>
            <person name="G W."/>
            <person name="Daniel R."/>
        </authorList>
    </citation>
    <scope>NUCLEOTIDE SEQUENCE [LARGE SCALE GENOMIC DNA]</scope>
    <source>
        <strain evidence="2 3">W6</strain>
    </source>
</reference>
<evidence type="ECO:0000256" key="1">
    <source>
        <dbReference type="SAM" id="MobiDB-lite"/>
    </source>
</evidence>
<proteinExistence type="predicted"/>
<evidence type="ECO:0000313" key="3">
    <source>
        <dbReference type="Proteomes" id="UP000027946"/>
    </source>
</evidence>
<gene>
    <name evidence="2" type="ORF">CLIT_8c00340</name>
</gene>
<accession>A0A069RI94</accession>
<comment type="caution">
    <text evidence="2">The sequence shown here is derived from an EMBL/GenBank/DDBJ whole genome shotgun (WGS) entry which is preliminary data.</text>
</comment>
<sequence length="58" mass="6769">MIKTVKKMMTEYYDEQSHFTGRFKNSNSKSDSPAKISGNLTKTYPDKNEYVKDSKEKL</sequence>
<dbReference type="RefSeq" id="WP_159434308.1">
    <property type="nucleotide sequence ID" value="NZ_FSRH01000008.1"/>
</dbReference>
<dbReference type="AlphaFoldDB" id="A0A069RI94"/>
<feature type="compositionally biased region" description="Basic and acidic residues" evidence="1">
    <location>
        <begin position="44"/>
        <end position="58"/>
    </location>
</feature>
<organism evidence="2 3">
    <name type="scientific">Peptoclostridium litorale DSM 5388</name>
    <dbReference type="NCBI Taxonomy" id="1121324"/>
    <lineage>
        <taxon>Bacteria</taxon>
        <taxon>Bacillati</taxon>
        <taxon>Bacillota</taxon>
        <taxon>Clostridia</taxon>
        <taxon>Peptostreptococcales</taxon>
        <taxon>Peptoclostridiaceae</taxon>
        <taxon>Peptoclostridium</taxon>
    </lineage>
</organism>